<gene>
    <name evidence="1" type="ORF">H5410_022570</name>
</gene>
<keyword evidence="2" id="KW-1185">Reference proteome</keyword>
<dbReference type="EMBL" id="JACXVP010000004">
    <property type="protein sequence ID" value="KAG5611289.1"/>
    <property type="molecule type" value="Genomic_DNA"/>
</dbReference>
<evidence type="ECO:0000313" key="1">
    <source>
        <dbReference type="EMBL" id="KAG5611289.1"/>
    </source>
</evidence>
<dbReference type="Proteomes" id="UP000824120">
    <property type="component" value="Chromosome 4"/>
</dbReference>
<sequence length="81" mass="8591">MGHLAQSADVLASRLKVVIPGMIEKAIIAALTPLRAEIDSHKLVLDALMVRVGECGKGQGATDVVKALKADIIGLKRMWTS</sequence>
<accession>A0A9J5ZEH4</accession>
<protein>
    <submittedName>
        <fullName evidence="1">Uncharacterized protein</fullName>
    </submittedName>
</protein>
<evidence type="ECO:0000313" key="2">
    <source>
        <dbReference type="Proteomes" id="UP000824120"/>
    </source>
</evidence>
<reference evidence="1 2" key="1">
    <citation type="submission" date="2020-09" db="EMBL/GenBank/DDBJ databases">
        <title>De no assembly of potato wild relative species, Solanum commersonii.</title>
        <authorList>
            <person name="Cho K."/>
        </authorList>
    </citation>
    <scope>NUCLEOTIDE SEQUENCE [LARGE SCALE GENOMIC DNA]</scope>
    <source>
        <strain evidence="1">LZ3.2</strain>
        <tissue evidence="1">Leaf</tissue>
    </source>
</reference>
<dbReference type="AlphaFoldDB" id="A0A9J5ZEH4"/>
<comment type="caution">
    <text evidence="1">The sequence shown here is derived from an EMBL/GenBank/DDBJ whole genome shotgun (WGS) entry which is preliminary data.</text>
</comment>
<name>A0A9J5ZEH4_SOLCO</name>
<organism evidence="1 2">
    <name type="scientific">Solanum commersonii</name>
    <name type="common">Commerson's wild potato</name>
    <name type="synonym">Commerson's nightshade</name>
    <dbReference type="NCBI Taxonomy" id="4109"/>
    <lineage>
        <taxon>Eukaryota</taxon>
        <taxon>Viridiplantae</taxon>
        <taxon>Streptophyta</taxon>
        <taxon>Embryophyta</taxon>
        <taxon>Tracheophyta</taxon>
        <taxon>Spermatophyta</taxon>
        <taxon>Magnoliopsida</taxon>
        <taxon>eudicotyledons</taxon>
        <taxon>Gunneridae</taxon>
        <taxon>Pentapetalae</taxon>
        <taxon>asterids</taxon>
        <taxon>lamiids</taxon>
        <taxon>Solanales</taxon>
        <taxon>Solanaceae</taxon>
        <taxon>Solanoideae</taxon>
        <taxon>Solaneae</taxon>
        <taxon>Solanum</taxon>
    </lineage>
</organism>
<proteinExistence type="predicted"/>